<feature type="region of interest" description="Interaction with substrate tRNA" evidence="10">
    <location>
        <begin position="53"/>
        <end position="56"/>
    </location>
</feature>
<keyword evidence="5 10" id="KW-0819">tRNA processing</keyword>
<dbReference type="EMBL" id="JADKGY010000029">
    <property type="protein sequence ID" value="MBK9984123.1"/>
    <property type="molecule type" value="Genomic_DNA"/>
</dbReference>
<evidence type="ECO:0000256" key="2">
    <source>
        <dbReference type="ARBA" id="ARBA00003213"/>
    </source>
</evidence>
<dbReference type="PANTHER" id="PTHR11088">
    <property type="entry name" value="TRNA DIMETHYLALLYLTRANSFERASE"/>
    <property type="match status" value="1"/>
</dbReference>
<dbReference type="SUPFAM" id="SSF52540">
    <property type="entry name" value="P-loop containing nucleoside triphosphate hydrolases"/>
    <property type="match status" value="2"/>
</dbReference>
<comment type="similarity">
    <text evidence="3 10 13">Belongs to the IPP transferase family.</text>
</comment>
<dbReference type="Pfam" id="PF01715">
    <property type="entry name" value="IPPT"/>
    <property type="match status" value="1"/>
</dbReference>
<dbReference type="AlphaFoldDB" id="A0A9D7SVS1"/>
<comment type="caution">
    <text evidence="10">Lacks conserved residue(s) required for the propagation of feature annotation.</text>
</comment>
<dbReference type="NCBIfam" id="TIGR00174">
    <property type="entry name" value="miaA"/>
    <property type="match status" value="1"/>
</dbReference>
<dbReference type="PANTHER" id="PTHR11088:SF60">
    <property type="entry name" value="TRNA DIMETHYLALLYLTRANSFERASE"/>
    <property type="match status" value="1"/>
</dbReference>
<comment type="subunit">
    <text evidence="10">Monomer.</text>
</comment>
<accession>A0A9D7SVS1</accession>
<evidence type="ECO:0000256" key="7">
    <source>
        <dbReference type="ARBA" id="ARBA00022840"/>
    </source>
</evidence>
<feature type="site" description="Interaction with substrate tRNA" evidence="10">
    <location>
        <position position="119"/>
    </location>
</feature>
<dbReference type="GO" id="GO:0006400">
    <property type="term" value="P:tRNA modification"/>
    <property type="evidence" value="ECO:0007669"/>
    <property type="project" value="TreeGrafter"/>
</dbReference>
<reference evidence="14 15" key="1">
    <citation type="submission" date="2020-10" db="EMBL/GenBank/DDBJ databases">
        <title>Connecting structure to function with the recovery of over 1000 high-quality activated sludge metagenome-assembled genomes encoding full-length rRNA genes using long-read sequencing.</title>
        <authorList>
            <person name="Singleton C.M."/>
            <person name="Petriglieri F."/>
            <person name="Kristensen J.M."/>
            <person name="Kirkegaard R.H."/>
            <person name="Michaelsen T.Y."/>
            <person name="Andersen M.H."/>
            <person name="Karst S.M."/>
            <person name="Dueholm M.S."/>
            <person name="Nielsen P.H."/>
            <person name="Albertsen M."/>
        </authorList>
    </citation>
    <scope>NUCLEOTIDE SEQUENCE [LARGE SCALE GENOMIC DNA]</scope>
    <source>
        <strain evidence="14">Ribe_18-Q3-R11-54_MAXAC.273</strain>
    </source>
</reference>
<keyword evidence="4 10" id="KW-0808">Transferase</keyword>
<keyword evidence="6 10" id="KW-0547">Nucleotide-binding</keyword>
<gene>
    <name evidence="10 14" type="primary">miaA</name>
    <name evidence="14" type="ORF">IPP15_17430</name>
</gene>
<keyword evidence="8 10" id="KW-0460">Magnesium</keyword>
<evidence type="ECO:0000256" key="6">
    <source>
        <dbReference type="ARBA" id="ARBA00022741"/>
    </source>
</evidence>
<name>A0A9D7SVS1_9BACT</name>
<dbReference type="Gene3D" id="3.40.50.300">
    <property type="entry name" value="P-loop containing nucleotide triphosphate hydrolases"/>
    <property type="match status" value="1"/>
</dbReference>
<proteinExistence type="inferred from homology"/>
<dbReference type="InterPro" id="IPR039657">
    <property type="entry name" value="Dimethylallyltransferase"/>
</dbReference>
<evidence type="ECO:0000313" key="14">
    <source>
        <dbReference type="EMBL" id="MBK9984123.1"/>
    </source>
</evidence>
<dbReference type="GO" id="GO:0005524">
    <property type="term" value="F:ATP binding"/>
    <property type="evidence" value="ECO:0007669"/>
    <property type="project" value="UniProtKB-UniRule"/>
</dbReference>
<comment type="caution">
    <text evidence="14">The sequence shown here is derived from an EMBL/GenBank/DDBJ whole genome shotgun (WGS) entry which is preliminary data.</text>
</comment>
<dbReference type="InterPro" id="IPR018022">
    <property type="entry name" value="IPT"/>
</dbReference>
<sequence>MHISYIKCELSAVSDKDIPNKLLVIIGGPTAVGKTSLTISLALHFGSEIVSADSRQVYKELNIGVGKPSREQLDSIPHHLIGHTTMSNHYSAGLYTKDALAVLDTLFQKHNIVFLTGGTGLYIKAITEGFDQMPEVPENVNEYWTQIWKEKGINELLIILEEKDPEYFKTIDRANPMRLIRAVSFIMHTGLPFSSFHTGQSSQRTFKVLQIALELPRDELYTRINQRVLSMIADGWMEEAIALYPLRHLKALQTVGYKELFDVIDGKLTLEEAIPLIQQSTRRYAKRQMTWYRNQGTWSYVHPAEFDTIVKMIDDTL</sequence>
<feature type="binding site" evidence="10">
    <location>
        <begin position="30"/>
        <end position="35"/>
    </location>
    <ligand>
        <name>substrate</name>
    </ligand>
</feature>
<comment type="catalytic activity">
    <reaction evidence="9 10 11">
        <text>adenosine(37) in tRNA + dimethylallyl diphosphate = N(6)-dimethylallyladenosine(37) in tRNA + diphosphate</text>
        <dbReference type="Rhea" id="RHEA:26482"/>
        <dbReference type="Rhea" id="RHEA-COMP:10162"/>
        <dbReference type="Rhea" id="RHEA-COMP:10375"/>
        <dbReference type="ChEBI" id="CHEBI:33019"/>
        <dbReference type="ChEBI" id="CHEBI:57623"/>
        <dbReference type="ChEBI" id="CHEBI:74411"/>
        <dbReference type="ChEBI" id="CHEBI:74415"/>
        <dbReference type="EC" id="2.5.1.75"/>
    </reaction>
</comment>
<keyword evidence="7 10" id="KW-0067">ATP-binding</keyword>
<evidence type="ECO:0000256" key="9">
    <source>
        <dbReference type="ARBA" id="ARBA00049563"/>
    </source>
</evidence>
<dbReference type="Proteomes" id="UP000808337">
    <property type="component" value="Unassembled WGS sequence"/>
</dbReference>
<evidence type="ECO:0000256" key="11">
    <source>
        <dbReference type="RuleBase" id="RU003783"/>
    </source>
</evidence>
<evidence type="ECO:0000256" key="1">
    <source>
        <dbReference type="ARBA" id="ARBA00001946"/>
    </source>
</evidence>
<dbReference type="InterPro" id="IPR027417">
    <property type="entry name" value="P-loop_NTPase"/>
</dbReference>
<protein>
    <recommendedName>
        <fullName evidence="10">tRNA dimethylallyltransferase</fullName>
        <ecNumber evidence="10">2.5.1.75</ecNumber>
    </recommendedName>
    <alternativeName>
        <fullName evidence="10">Dimethylallyl diphosphate:tRNA dimethylallyltransferase</fullName>
        <shortName evidence="10">DMAPP:tRNA dimethylallyltransferase</shortName>
        <shortName evidence="10">DMATase</shortName>
    </alternativeName>
    <alternativeName>
        <fullName evidence="10">Isopentenyl-diphosphate:tRNA isopentenyltransferase</fullName>
        <shortName evidence="10">IPP transferase</shortName>
        <shortName evidence="10">IPPT</shortName>
        <shortName evidence="10">IPTase</shortName>
    </alternativeName>
</protein>
<evidence type="ECO:0000256" key="5">
    <source>
        <dbReference type="ARBA" id="ARBA00022694"/>
    </source>
</evidence>
<comment type="function">
    <text evidence="2 10 12">Catalyzes the transfer of a dimethylallyl group onto the adenine at position 37 in tRNAs that read codons beginning with uridine, leading to the formation of N6-(dimethylallyl)adenosine (i(6)A).</text>
</comment>
<dbReference type="Gene3D" id="1.10.20.140">
    <property type="match status" value="1"/>
</dbReference>
<dbReference type="EC" id="2.5.1.75" evidence="10"/>
<evidence type="ECO:0000313" key="15">
    <source>
        <dbReference type="Proteomes" id="UP000808337"/>
    </source>
</evidence>
<evidence type="ECO:0000256" key="12">
    <source>
        <dbReference type="RuleBase" id="RU003784"/>
    </source>
</evidence>
<dbReference type="HAMAP" id="MF_00185">
    <property type="entry name" value="IPP_trans"/>
    <property type="match status" value="1"/>
</dbReference>
<evidence type="ECO:0000256" key="10">
    <source>
        <dbReference type="HAMAP-Rule" id="MF_00185"/>
    </source>
</evidence>
<organism evidence="14 15">
    <name type="scientific">Candidatus Opimibacter skivensis</name>
    <dbReference type="NCBI Taxonomy" id="2982028"/>
    <lineage>
        <taxon>Bacteria</taxon>
        <taxon>Pseudomonadati</taxon>
        <taxon>Bacteroidota</taxon>
        <taxon>Saprospiria</taxon>
        <taxon>Saprospirales</taxon>
        <taxon>Saprospiraceae</taxon>
        <taxon>Candidatus Opimibacter</taxon>
    </lineage>
</organism>
<evidence type="ECO:0000256" key="8">
    <source>
        <dbReference type="ARBA" id="ARBA00022842"/>
    </source>
</evidence>
<comment type="cofactor">
    <cofactor evidence="1 10">
        <name>Mg(2+)</name>
        <dbReference type="ChEBI" id="CHEBI:18420"/>
    </cofactor>
</comment>
<dbReference type="GO" id="GO:0052381">
    <property type="term" value="F:tRNA dimethylallyltransferase activity"/>
    <property type="evidence" value="ECO:0007669"/>
    <property type="project" value="UniProtKB-UniRule"/>
</dbReference>
<evidence type="ECO:0000256" key="4">
    <source>
        <dbReference type="ARBA" id="ARBA00022679"/>
    </source>
</evidence>
<evidence type="ECO:0000256" key="3">
    <source>
        <dbReference type="ARBA" id="ARBA00005842"/>
    </source>
</evidence>
<evidence type="ECO:0000256" key="13">
    <source>
        <dbReference type="RuleBase" id="RU003785"/>
    </source>
</evidence>
<feature type="binding site" evidence="10">
    <location>
        <begin position="28"/>
        <end position="35"/>
    </location>
    <ligand>
        <name>ATP</name>
        <dbReference type="ChEBI" id="CHEBI:30616"/>
    </ligand>
</feature>